<dbReference type="InterPro" id="IPR001404">
    <property type="entry name" value="Hsp90_fam"/>
</dbReference>
<dbReference type="Pfam" id="PF00183">
    <property type="entry name" value="HSP90"/>
    <property type="match status" value="1"/>
</dbReference>
<dbReference type="SUPFAM" id="SSF54211">
    <property type="entry name" value="Ribosomal protein S5 domain 2-like"/>
    <property type="match status" value="1"/>
</dbReference>
<dbReference type="Pfam" id="PF13589">
    <property type="entry name" value="HATPase_c_3"/>
    <property type="match status" value="1"/>
</dbReference>
<dbReference type="SUPFAM" id="SSF110942">
    <property type="entry name" value="HSP90 C-terminal domain"/>
    <property type="match status" value="1"/>
</dbReference>
<dbReference type="SMART" id="SM00387">
    <property type="entry name" value="HATPase_c"/>
    <property type="match status" value="1"/>
</dbReference>
<dbReference type="SUPFAM" id="SSF55874">
    <property type="entry name" value="ATPase domain of HSP90 chaperone/DNA topoisomerase II/histidine kinase"/>
    <property type="match status" value="1"/>
</dbReference>
<dbReference type="Gene3D" id="3.40.50.11260">
    <property type="match status" value="1"/>
</dbReference>
<dbReference type="Gene3D" id="1.20.120.790">
    <property type="entry name" value="Heat shock protein 90, C-terminal domain"/>
    <property type="match status" value="1"/>
</dbReference>
<organism evidence="7 8">
    <name type="scientific">Vibrio algarum</name>
    <dbReference type="NCBI Taxonomy" id="3020714"/>
    <lineage>
        <taxon>Bacteria</taxon>
        <taxon>Pseudomonadati</taxon>
        <taxon>Pseudomonadota</taxon>
        <taxon>Gammaproteobacteria</taxon>
        <taxon>Vibrionales</taxon>
        <taxon>Vibrionaceae</taxon>
        <taxon>Vibrio</taxon>
    </lineage>
</organism>
<comment type="subcellular location">
    <subcellularLocation>
        <location evidence="5">Cytoplasm</location>
    </subcellularLocation>
</comment>
<comment type="caution">
    <text evidence="7">The sequence shown here is derived from an EMBL/GenBank/DDBJ whole genome shotgun (WGS) entry which is preliminary data.</text>
</comment>
<dbReference type="Gene3D" id="3.30.230.80">
    <property type="match status" value="1"/>
</dbReference>
<comment type="subunit">
    <text evidence="5">Homodimer.</text>
</comment>
<keyword evidence="8" id="KW-1185">Reference proteome</keyword>
<dbReference type="InterPro" id="IPR037196">
    <property type="entry name" value="HSP90_C"/>
</dbReference>
<keyword evidence="4 5" id="KW-0143">Chaperone</keyword>
<dbReference type="InterPro" id="IPR020575">
    <property type="entry name" value="Hsp90_N"/>
</dbReference>
<dbReference type="CDD" id="cd16927">
    <property type="entry name" value="HATPase_Hsp90-like"/>
    <property type="match status" value="1"/>
</dbReference>
<evidence type="ECO:0000313" key="7">
    <source>
        <dbReference type="EMBL" id="MDB1124548.1"/>
    </source>
</evidence>
<name>A0ABT4YSQ5_9VIBR</name>
<comment type="function">
    <text evidence="5">Molecular chaperone. Has ATPase activity.</text>
</comment>
<dbReference type="Proteomes" id="UP001210678">
    <property type="component" value="Unassembled WGS sequence"/>
</dbReference>
<reference evidence="7 8" key="1">
    <citation type="submission" date="2023-01" db="EMBL/GenBank/DDBJ databases">
        <title>Vibrio sp. KJ40-1 sp.nov, isolated from marine algae.</title>
        <authorList>
            <person name="Butt M."/>
            <person name="Kim J.M.J."/>
            <person name="Jeon C.O.C."/>
        </authorList>
    </citation>
    <scope>NUCLEOTIDE SEQUENCE [LARGE SCALE GENOMIC DNA]</scope>
    <source>
        <strain evidence="7 8">KJ40-1</strain>
    </source>
</reference>
<evidence type="ECO:0000256" key="4">
    <source>
        <dbReference type="ARBA" id="ARBA00023186"/>
    </source>
</evidence>
<evidence type="ECO:0000256" key="5">
    <source>
        <dbReference type="HAMAP-Rule" id="MF_00505"/>
    </source>
</evidence>
<protein>
    <recommendedName>
        <fullName evidence="5">Chaperone protein HtpG</fullName>
    </recommendedName>
    <alternativeName>
        <fullName evidence="5">Heat shock protein HtpG</fullName>
    </alternativeName>
    <alternativeName>
        <fullName evidence="5">High temperature protein G</fullName>
    </alternativeName>
</protein>
<evidence type="ECO:0000313" key="8">
    <source>
        <dbReference type="Proteomes" id="UP001210678"/>
    </source>
</evidence>
<dbReference type="InterPro" id="IPR019805">
    <property type="entry name" value="Heat_shock_protein_90_CS"/>
</dbReference>
<feature type="region of interest" description="C" evidence="5">
    <location>
        <begin position="562"/>
        <end position="634"/>
    </location>
</feature>
<feature type="domain" description="Histidine kinase/HSP90-like ATPase" evidence="6">
    <location>
        <begin position="32"/>
        <end position="189"/>
    </location>
</feature>
<dbReference type="NCBIfam" id="NF003555">
    <property type="entry name" value="PRK05218.1"/>
    <property type="match status" value="1"/>
</dbReference>
<dbReference type="PIRSF" id="PIRSF002583">
    <property type="entry name" value="Hsp90"/>
    <property type="match status" value="1"/>
</dbReference>
<dbReference type="EMBL" id="JAQLOI010000001">
    <property type="protein sequence ID" value="MDB1124548.1"/>
    <property type="molecule type" value="Genomic_DNA"/>
</dbReference>
<keyword evidence="5" id="KW-0963">Cytoplasm</keyword>
<dbReference type="HAMAP" id="MF_00505">
    <property type="entry name" value="HSP90"/>
    <property type="match status" value="1"/>
</dbReference>
<evidence type="ECO:0000256" key="1">
    <source>
        <dbReference type="ARBA" id="ARBA00008239"/>
    </source>
</evidence>
<dbReference type="Gene3D" id="3.30.565.10">
    <property type="entry name" value="Histidine kinase-like ATPase, C-terminal domain"/>
    <property type="match status" value="1"/>
</dbReference>
<dbReference type="InterPro" id="IPR020568">
    <property type="entry name" value="Ribosomal_Su5_D2-typ_SF"/>
</dbReference>
<accession>A0ABT4YSQ5</accession>
<dbReference type="PANTHER" id="PTHR11528">
    <property type="entry name" value="HEAT SHOCK PROTEIN 90 FAMILY MEMBER"/>
    <property type="match status" value="1"/>
</dbReference>
<dbReference type="InterPro" id="IPR036890">
    <property type="entry name" value="HATPase_C_sf"/>
</dbReference>
<evidence type="ECO:0000259" key="6">
    <source>
        <dbReference type="SMART" id="SM00387"/>
    </source>
</evidence>
<gene>
    <name evidence="5 7" type="primary">htpG</name>
    <name evidence="7" type="ORF">PGX00_13155</name>
</gene>
<evidence type="ECO:0000256" key="2">
    <source>
        <dbReference type="ARBA" id="ARBA00022741"/>
    </source>
</evidence>
<dbReference type="PRINTS" id="PR00775">
    <property type="entry name" value="HEATSHOCK90"/>
</dbReference>
<comment type="similarity">
    <text evidence="1 5">Belongs to the heat shock protein 90 family.</text>
</comment>
<evidence type="ECO:0000256" key="3">
    <source>
        <dbReference type="ARBA" id="ARBA00022840"/>
    </source>
</evidence>
<feature type="region of interest" description="A; substrate-binding" evidence="5">
    <location>
        <begin position="1"/>
        <end position="344"/>
    </location>
</feature>
<proteinExistence type="inferred from homology"/>
<dbReference type="RefSeq" id="WP_272137132.1">
    <property type="nucleotide sequence ID" value="NZ_JAQLOI010000001.1"/>
</dbReference>
<dbReference type="PROSITE" id="PS00298">
    <property type="entry name" value="HSP90"/>
    <property type="match status" value="1"/>
</dbReference>
<keyword evidence="3 5" id="KW-0067">ATP-binding</keyword>
<sequence>MSETVTQDKETRGFQSEVKQLLHLMIHSLYSNKEIFLRELISNASDASDKLRFQALSNADLYQGDADLGVKLTFDAEAKTLTVSDNGIGMSRDDVIEHLGTIAKSGTAEFFSNLSDDQSKDSQLIGQFGVGFYSAFIVADSVTVRTRAAGTNPEDAVQWHSSGEGEYTIESIKKESRGTDIVLHMREEGEEFLSEWRLRDVIGKYSDHIGIPVSIWTKEKDEEGNEKEEGKWEQINKAQALWTRNKSDIGEEEYKEFYKHVSHDFADPLVWSHNKVEGKNDYTSLLYIPAKAPWDMMNRDHKSGLKLYVQRVFIMDDAEQFMPTYLRFVRGLIDSNDLPLNVSREILQDNKVTQALRNACTKRVLTMLERIAKNDEEKYLSFWKEFGQVLKEGPAEDFSNKEKIGGLMRFASTEVDSSDQTVSLASYVERMKEEQDKIFYLTADSYAAAKNSPHLEQFKAKGIEVILMFDRMDEWLMNYLTEFDGKSFQSITKAGLDLSKFEDEAEKEKHKETEEEFKSVVERTKTYLGDRVKEVRTTFKLANTPAVVVTDDFEMGTQMAKLLEAAGQDVPEVKYIFEINPEHELVKRMADEADEEAFGRWVEVLLGQAMLSERGAMEDPAQFLGAINTLLTKV</sequence>
<comment type="caution">
    <text evidence="5">Lacks conserved residue(s) required for the propagation of feature annotation.</text>
</comment>
<keyword evidence="2 5" id="KW-0547">Nucleotide-binding</keyword>
<keyword evidence="5" id="KW-0346">Stress response</keyword>
<dbReference type="InterPro" id="IPR003594">
    <property type="entry name" value="HATPase_dom"/>
</dbReference>